<dbReference type="EMBL" id="JAVRRT010000021">
    <property type="protein sequence ID" value="KAK5164014.1"/>
    <property type="molecule type" value="Genomic_DNA"/>
</dbReference>
<dbReference type="Proteomes" id="UP001337655">
    <property type="component" value="Unassembled WGS sequence"/>
</dbReference>
<proteinExistence type="predicted"/>
<protein>
    <submittedName>
        <fullName evidence="2">Uncharacterized protein</fullName>
    </submittedName>
</protein>
<keyword evidence="3" id="KW-1185">Reference proteome</keyword>
<dbReference type="InterPro" id="IPR040632">
    <property type="entry name" value="Sulfotransfer_4"/>
</dbReference>
<keyword evidence="1" id="KW-0812">Transmembrane</keyword>
<dbReference type="InterPro" id="IPR027417">
    <property type="entry name" value="P-loop_NTPase"/>
</dbReference>
<sequence>MAFYTSAPAFAIAKRLYPVPYPRQARTKDLKVICVGLPRNATESLGQALLPLGYNDVSHGCKFWLNGIGSSVQYYELALLRSQNRLPDEQTMRTKYFDCVLGECEATTNIPSVWGVALTNWLHGKFLFDGDFEANAERAYAAHHKRLKEVLEDWDRPHLNRSVEEGWAPLCAFLSQNIPPTPFPSRNVAADFIGTLMKVDEERFRKGKSNAMLVAIAFLSPIAGLAFSWLHR</sequence>
<dbReference type="PANTHER" id="PTHR36978">
    <property type="entry name" value="P-LOOP CONTAINING NUCLEOTIDE TRIPHOSPHATE HYDROLASE"/>
    <property type="match status" value="1"/>
</dbReference>
<evidence type="ECO:0000313" key="3">
    <source>
        <dbReference type="Proteomes" id="UP001337655"/>
    </source>
</evidence>
<evidence type="ECO:0000313" key="2">
    <source>
        <dbReference type="EMBL" id="KAK5164014.1"/>
    </source>
</evidence>
<dbReference type="PANTHER" id="PTHR36978:SF4">
    <property type="entry name" value="P-LOOP CONTAINING NUCLEOSIDE TRIPHOSPHATE HYDROLASE PROTEIN"/>
    <property type="match status" value="1"/>
</dbReference>
<keyword evidence="1" id="KW-0472">Membrane</keyword>
<name>A0AAV9NVX9_9PEZI</name>
<dbReference type="AlphaFoldDB" id="A0AAV9NVX9"/>
<dbReference type="Gene3D" id="3.40.50.300">
    <property type="entry name" value="P-loop containing nucleotide triphosphate hydrolases"/>
    <property type="match status" value="2"/>
</dbReference>
<comment type="caution">
    <text evidence="2">The sequence shown here is derived from an EMBL/GenBank/DDBJ whole genome shotgun (WGS) entry which is preliminary data.</text>
</comment>
<dbReference type="GeneID" id="89931434"/>
<accession>A0AAV9NVX9</accession>
<dbReference type="Pfam" id="PF17784">
    <property type="entry name" value="Sulfotransfer_4"/>
    <property type="match status" value="2"/>
</dbReference>
<organism evidence="2 3">
    <name type="scientific">Saxophila tyrrhenica</name>
    <dbReference type="NCBI Taxonomy" id="1690608"/>
    <lineage>
        <taxon>Eukaryota</taxon>
        <taxon>Fungi</taxon>
        <taxon>Dikarya</taxon>
        <taxon>Ascomycota</taxon>
        <taxon>Pezizomycotina</taxon>
        <taxon>Dothideomycetes</taxon>
        <taxon>Dothideomycetidae</taxon>
        <taxon>Mycosphaerellales</taxon>
        <taxon>Extremaceae</taxon>
        <taxon>Saxophila</taxon>
    </lineage>
</organism>
<reference evidence="2 3" key="1">
    <citation type="submission" date="2023-08" db="EMBL/GenBank/DDBJ databases">
        <title>Black Yeasts Isolated from many extreme environments.</title>
        <authorList>
            <person name="Coleine C."/>
            <person name="Stajich J.E."/>
            <person name="Selbmann L."/>
        </authorList>
    </citation>
    <scope>NUCLEOTIDE SEQUENCE [LARGE SCALE GENOMIC DNA]</scope>
    <source>
        <strain evidence="2 3">CCFEE 5935</strain>
    </source>
</reference>
<evidence type="ECO:0000256" key="1">
    <source>
        <dbReference type="SAM" id="Phobius"/>
    </source>
</evidence>
<gene>
    <name evidence="2" type="ORF">LTR77_010105</name>
</gene>
<feature type="transmembrane region" description="Helical" evidence="1">
    <location>
        <begin position="211"/>
        <end position="230"/>
    </location>
</feature>
<dbReference type="RefSeq" id="XP_064654342.1">
    <property type="nucleotide sequence ID" value="XM_064807328.1"/>
</dbReference>
<keyword evidence="1" id="KW-1133">Transmembrane helix</keyword>